<evidence type="ECO:0000313" key="1">
    <source>
        <dbReference type="EMBL" id="BBZ47369.1"/>
    </source>
</evidence>
<dbReference type="EMBL" id="AP022614">
    <property type="protein sequence ID" value="BBZ47369.1"/>
    <property type="molecule type" value="Genomic_DNA"/>
</dbReference>
<reference evidence="1 2" key="1">
    <citation type="journal article" date="2019" name="Emerg. Microbes Infect.">
        <title>Comprehensive subspecies identification of 175 nontuberculous mycobacteria species based on 7547 genomic profiles.</title>
        <authorList>
            <person name="Matsumoto Y."/>
            <person name="Kinjo T."/>
            <person name="Motooka D."/>
            <person name="Nabeya D."/>
            <person name="Jung N."/>
            <person name="Uechi K."/>
            <person name="Horii T."/>
            <person name="Iida T."/>
            <person name="Fujita J."/>
            <person name="Nakamura S."/>
        </authorList>
    </citation>
    <scope>NUCLEOTIDE SEQUENCE [LARGE SCALE GENOMIC DNA]</scope>
    <source>
        <strain evidence="1 2">JCM 14742</strain>
    </source>
</reference>
<dbReference type="Proteomes" id="UP000467105">
    <property type="component" value="Chromosome"/>
</dbReference>
<dbReference type="AlphaFoldDB" id="A0A7I7Z0G2"/>
<proteinExistence type="predicted"/>
<accession>A0A7I7Z0G2</accession>
<name>A0A7I7Z0G2_9MYCO</name>
<evidence type="ECO:0000313" key="2">
    <source>
        <dbReference type="Proteomes" id="UP000467105"/>
    </source>
</evidence>
<keyword evidence="2" id="KW-1185">Reference proteome</keyword>
<gene>
    <name evidence="1" type="ORF">MPRM_46500</name>
</gene>
<protein>
    <submittedName>
        <fullName evidence="1">Uncharacterized protein</fullName>
    </submittedName>
</protein>
<sequence length="101" mass="10794">MHVLAYERRRSFIQCWGCDPGQGCWGARRAQVASECARLSDIEPDGGLLFGRARGIQKEGPRALLDGMDVLAAGEIVGQGLRGADVLLGLSRRSGFGHAAQ</sequence>
<organism evidence="1 2">
    <name type="scientific">Mycobacterium parmense</name>
    <dbReference type="NCBI Taxonomy" id="185642"/>
    <lineage>
        <taxon>Bacteria</taxon>
        <taxon>Bacillati</taxon>
        <taxon>Actinomycetota</taxon>
        <taxon>Actinomycetes</taxon>
        <taxon>Mycobacteriales</taxon>
        <taxon>Mycobacteriaceae</taxon>
        <taxon>Mycobacterium</taxon>
        <taxon>Mycobacterium simiae complex</taxon>
    </lineage>
</organism>